<dbReference type="PIRSF" id="PIRSF037004">
    <property type="entry name" value="UCP037004"/>
    <property type="match status" value="1"/>
</dbReference>
<dbReference type="InterPro" id="IPR007553">
    <property type="entry name" value="2-thiour_desulf"/>
</dbReference>
<sequence length="326" mass="36905">MTIKVGISACLLGDQVRYDGGHKRSSFCADELIRHVEFVKLCPEVGIGMPVPRPTIRLEWHEQAPADSEHAPSVRAVVPKTGEDVTARLTEFADRAQPHLRQLSGYVLCAKSPSCGMERVKLYDPVTGYSKKAAEGIFVQRLRQLHPALPLEEDGRLNDAPLRENFIMRVYVYHAWQQLLGKATPAVAVKKADLLAFHTSLKLLLMAHNQQQYRELGRWVAAQQDLTSADAQEYIEQVMQALGKPATRANHTNVLQHLQGYFGRHLNAEQKQELSQLILDYHDGIQPLLAPLTLLRHYLREYPDSYLAGQRYLNPYPADLKLRYAL</sequence>
<dbReference type="AlphaFoldDB" id="A0A317QBH4"/>
<evidence type="ECO:0000259" key="1">
    <source>
        <dbReference type="Pfam" id="PF08349"/>
    </source>
</evidence>
<dbReference type="Pfam" id="PF04463">
    <property type="entry name" value="2-thiour_desulf"/>
    <property type="match status" value="1"/>
</dbReference>
<dbReference type="PANTHER" id="PTHR30087">
    <property type="entry name" value="INNER MEMBRANE PROTEIN"/>
    <property type="match status" value="1"/>
</dbReference>
<dbReference type="InterPro" id="IPR017087">
    <property type="entry name" value="UCP037004"/>
</dbReference>
<reference evidence="2 3" key="1">
    <citation type="submission" date="2018-05" db="EMBL/GenBank/DDBJ databases">
        <title>Freshwater and sediment microbial communities from various areas in North America, analyzing microbe dynamics in response to fracking.</title>
        <authorList>
            <person name="Lamendella R."/>
        </authorList>
    </citation>
    <scope>NUCLEOTIDE SEQUENCE [LARGE SCALE GENOMIC DNA]</scope>
    <source>
        <strain evidence="2 3">125B1</strain>
    </source>
</reference>
<dbReference type="RefSeq" id="WP_110074966.1">
    <property type="nucleotide sequence ID" value="NZ_QGTT01000002.1"/>
</dbReference>
<organism evidence="2 3">
    <name type="scientific">Pseudidiomarina maritima</name>
    <dbReference type="NCBI Taxonomy" id="519453"/>
    <lineage>
        <taxon>Bacteria</taxon>
        <taxon>Pseudomonadati</taxon>
        <taxon>Pseudomonadota</taxon>
        <taxon>Gammaproteobacteria</taxon>
        <taxon>Alteromonadales</taxon>
        <taxon>Idiomarinaceae</taxon>
        <taxon>Pseudidiomarina</taxon>
    </lineage>
</organism>
<evidence type="ECO:0000313" key="2">
    <source>
        <dbReference type="EMBL" id="PWW15015.1"/>
    </source>
</evidence>
<gene>
    <name evidence="2" type="ORF">DET45_10213</name>
</gene>
<dbReference type="Proteomes" id="UP000246964">
    <property type="component" value="Unassembled WGS sequence"/>
</dbReference>
<dbReference type="InterPro" id="IPR013560">
    <property type="entry name" value="DUF1722"/>
</dbReference>
<feature type="domain" description="DUF1722" evidence="1">
    <location>
        <begin position="202"/>
        <end position="317"/>
    </location>
</feature>
<dbReference type="EMBL" id="QGTT01000002">
    <property type="protein sequence ID" value="PWW15015.1"/>
    <property type="molecule type" value="Genomic_DNA"/>
</dbReference>
<dbReference type="Pfam" id="PF08349">
    <property type="entry name" value="DUF1722"/>
    <property type="match status" value="1"/>
</dbReference>
<keyword evidence="3" id="KW-1185">Reference proteome</keyword>
<dbReference type="STRING" id="519453.SAMN04488070_0400"/>
<name>A0A317QBH4_9GAMM</name>
<dbReference type="OrthoDB" id="495783at2"/>
<proteinExistence type="predicted"/>
<protein>
    <submittedName>
        <fullName evidence="2">Uncharacterized protein YbgA (DUF1722 family)</fullName>
    </submittedName>
</protein>
<accession>A0A317QBH4</accession>
<dbReference type="PANTHER" id="PTHR30087:SF0">
    <property type="entry name" value="INNER MEMBRANE PROTEIN"/>
    <property type="match status" value="1"/>
</dbReference>
<evidence type="ECO:0000313" key="3">
    <source>
        <dbReference type="Proteomes" id="UP000246964"/>
    </source>
</evidence>
<comment type="caution">
    <text evidence="2">The sequence shown here is derived from an EMBL/GenBank/DDBJ whole genome shotgun (WGS) entry which is preliminary data.</text>
</comment>